<dbReference type="OrthoDB" id="1890226at2759"/>
<dbReference type="PANTHER" id="PTHR35118:SF2">
    <property type="entry name" value="PROTEIN KINASE DOMAIN-CONTAINING PROTEIN"/>
    <property type="match status" value="1"/>
</dbReference>
<evidence type="ECO:0000313" key="3">
    <source>
        <dbReference type="Proteomes" id="UP000250235"/>
    </source>
</evidence>
<feature type="domain" description="Fungal-type protein kinase" evidence="1">
    <location>
        <begin position="429"/>
        <end position="547"/>
    </location>
</feature>
<name>A0A2Z7A4Z9_9LAMI</name>
<dbReference type="AlphaFoldDB" id="A0A2Z7A4Z9"/>
<dbReference type="Proteomes" id="UP000250235">
    <property type="component" value="Unassembled WGS sequence"/>
</dbReference>
<protein>
    <recommendedName>
        <fullName evidence="1">Fungal-type protein kinase domain-containing protein</fullName>
    </recommendedName>
</protein>
<dbReference type="Gene3D" id="1.10.510.10">
    <property type="entry name" value="Transferase(Phosphotransferase) domain 1"/>
    <property type="match status" value="1"/>
</dbReference>
<dbReference type="InterPro" id="IPR040976">
    <property type="entry name" value="Pkinase_fungal"/>
</dbReference>
<reference evidence="2 3" key="1">
    <citation type="journal article" date="2015" name="Proc. Natl. Acad. Sci. U.S.A.">
        <title>The resurrection genome of Boea hygrometrica: A blueprint for survival of dehydration.</title>
        <authorList>
            <person name="Xiao L."/>
            <person name="Yang G."/>
            <person name="Zhang L."/>
            <person name="Yang X."/>
            <person name="Zhao S."/>
            <person name="Ji Z."/>
            <person name="Zhou Q."/>
            <person name="Hu M."/>
            <person name="Wang Y."/>
            <person name="Chen M."/>
            <person name="Xu Y."/>
            <person name="Jin H."/>
            <person name="Xiao X."/>
            <person name="Hu G."/>
            <person name="Bao F."/>
            <person name="Hu Y."/>
            <person name="Wan P."/>
            <person name="Li L."/>
            <person name="Deng X."/>
            <person name="Kuang T."/>
            <person name="Xiang C."/>
            <person name="Zhu J.K."/>
            <person name="Oliver M.J."/>
            <person name="He Y."/>
        </authorList>
    </citation>
    <scope>NUCLEOTIDE SEQUENCE [LARGE SCALE GENOMIC DNA]</scope>
    <source>
        <strain evidence="3">cv. XS01</strain>
    </source>
</reference>
<gene>
    <name evidence="2" type="ORF">F511_44903</name>
</gene>
<accession>A0A2Z7A4Z9</accession>
<proteinExistence type="predicted"/>
<evidence type="ECO:0000313" key="2">
    <source>
        <dbReference type="EMBL" id="KZV13872.1"/>
    </source>
</evidence>
<dbReference type="PANTHER" id="PTHR35118">
    <property type="entry name" value="KINASE FAMILY PROTEIN"/>
    <property type="match status" value="1"/>
</dbReference>
<evidence type="ECO:0000259" key="1">
    <source>
        <dbReference type="Pfam" id="PF17667"/>
    </source>
</evidence>
<organism evidence="2 3">
    <name type="scientific">Dorcoceras hygrometricum</name>
    <dbReference type="NCBI Taxonomy" id="472368"/>
    <lineage>
        <taxon>Eukaryota</taxon>
        <taxon>Viridiplantae</taxon>
        <taxon>Streptophyta</taxon>
        <taxon>Embryophyta</taxon>
        <taxon>Tracheophyta</taxon>
        <taxon>Spermatophyta</taxon>
        <taxon>Magnoliopsida</taxon>
        <taxon>eudicotyledons</taxon>
        <taxon>Gunneridae</taxon>
        <taxon>Pentapetalae</taxon>
        <taxon>asterids</taxon>
        <taxon>lamiids</taxon>
        <taxon>Lamiales</taxon>
        <taxon>Gesneriaceae</taxon>
        <taxon>Didymocarpoideae</taxon>
        <taxon>Trichosporeae</taxon>
        <taxon>Loxocarpinae</taxon>
        <taxon>Dorcoceras</taxon>
    </lineage>
</organism>
<keyword evidence="3" id="KW-1185">Reference proteome</keyword>
<dbReference type="EMBL" id="KV024677">
    <property type="protein sequence ID" value="KZV13872.1"/>
    <property type="molecule type" value="Genomic_DNA"/>
</dbReference>
<dbReference type="Pfam" id="PF17667">
    <property type="entry name" value="Pkinase_fungal"/>
    <property type="match status" value="1"/>
</dbReference>
<dbReference type="InterPro" id="IPR011009">
    <property type="entry name" value="Kinase-like_dom_sf"/>
</dbReference>
<sequence length="647" mass="73114">MDEIRRLDFALEGVLFQQLSRMPCARYSSNNLKEDEYLALEDFVLTAANGLWHAFWHKGKPLPYFVSCPYGRGSKYYTVEKAISRGRLNRLCGAALMINNNGNLYAHWDNVVNLVLFKQDITNGKDFGFSHSVICEALFYAVRILLSRSLSKSNTVKSNNVFVSVLDSKYGGIVKLSGDLGKLEIDLNSSYQSIADWIMCHAEVSISPVDRIWNKLGNVNWVDLGTMQLLLAIFNSIIQWNGPPRMSMASISGNHSLRLEKRRVESRIVESENPPVPCHNYNNHDVEMTEVEHENNQNLASRGSRLKLSQSDIVLLEDYDQGLQSFQIQEVREDGNGLFYIVVSDDYPSHLLNLYTGVHTFRLEPSWQDMKLWYQVQRQTKVLKIFKEQGISSKHLPEIIATGRIVHSGLCEKQYSKGRCHNTWCGTPMLVMCPAGEPVSSIVAHNGPFSAEETVRCCRDCLAALRSARIANIMHGDICPENILCVHDYQDSRKQSLFVTVSWGRAVLEDKDSPSLNLHFSSSHALQHGKLCPSSDVESLVYLIYFISGGAMPHQYSIESALKWRQKCWSKRIFQQILGEVSPLLKAFTDYVDNLCGTPYKVDYDVWLKKLNRVVDSSVEKGKMVEKVLRLKDVAESSGTSGCGNSL</sequence>
<dbReference type="SUPFAM" id="SSF56112">
    <property type="entry name" value="Protein kinase-like (PK-like)"/>
    <property type="match status" value="1"/>
</dbReference>